<reference evidence="17" key="1">
    <citation type="journal article" date="2019" name="Nat. Commun.">
        <title>The genome of broomcorn millet.</title>
        <authorList>
            <person name="Zou C."/>
            <person name="Miki D."/>
            <person name="Li D."/>
            <person name="Tang Q."/>
            <person name="Xiao L."/>
            <person name="Rajput S."/>
            <person name="Deng P."/>
            <person name="Jia W."/>
            <person name="Huang R."/>
            <person name="Zhang M."/>
            <person name="Sun Y."/>
            <person name="Hu J."/>
            <person name="Fu X."/>
            <person name="Schnable P.S."/>
            <person name="Li F."/>
            <person name="Zhang H."/>
            <person name="Feng B."/>
            <person name="Zhu X."/>
            <person name="Liu R."/>
            <person name="Schnable J.C."/>
            <person name="Zhu J.-K."/>
            <person name="Zhang H."/>
        </authorList>
    </citation>
    <scope>NUCLEOTIDE SEQUENCE [LARGE SCALE GENOMIC DNA]</scope>
</reference>
<dbReference type="GO" id="GO:0005885">
    <property type="term" value="C:Arp2/3 protein complex"/>
    <property type="evidence" value="ECO:0007669"/>
    <property type="project" value="InterPro"/>
</dbReference>
<keyword evidence="4" id="KW-0158">Chromosome</keyword>
<dbReference type="GO" id="GO:0030041">
    <property type="term" value="P:actin filament polymerization"/>
    <property type="evidence" value="ECO:0007669"/>
    <property type="project" value="InterPro"/>
</dbReference>
<accession>A0A3L6S6A6</accession>
<protein>
    <submittedName>
        <fullName evidence="16">Kinetochore protein NUF2</fullName>
    </submittedName>
</protein>
<dbReference type="OrthoDB" id="8194677at2759"/>
<evidence type="ECO:0000256" key="6">
    <source>
        <dbReference type="ARBA" id="ARBA00022618"/>
    </source>
</evidence>
<evidence type="ECO:0000256" key="2">
    <source>
        <dbReference type="ARBA" id="ARBA00004584"/>
    </source>
</evidence>
<dbReference type="InterPro" id="IPR008384">
    <property type="entry name" value="ARPC4"/>
</dbReference>
<feature type="domain" description="Kinetochore protein Nuf2 N-terminal" evidence="15">
    <location>
        <begin position="5"/>
        <end position="143"/>
    </location>
</feature>
<dbReference type="GO" id="GO:0051301">
    <property type="term" value="P:cell division"/>
    <property type="evidence" value="ECO:0007669"/>
    <property type="project" value="UniProtKB-KW"/>
</dbReference>
<dbReference type="STRING" id="4540.A0A3L6S6A6"/>
<evidence type="ECO:0000256" key="7">
    <source>
        <dbReference type="ARBA" id="ARBA00022776"/>
    </source>
</evidence>
<evidence type="ECO:0000256" key="8">
    <source>
        <dbReference type="ARBA" id="ARBA00023054"/>
    </source>
</evidence>
<dbReference type="InterPro" id="IPR034666">
    <property type="entry name" value="ARPC2/4"/>
</dbReference>
<evidence type="ECO:0000256" key="13">
    <source>
        <dbReference type="SAM" id="Coils"/>
    </source>
</evidence>
<feature type="region of interest" description="Disordered" evidence="14">
    <location>
        <begin position="346"/>
        <end position="365"/>
    </location>
</feature>
<keyword evidence="11" id="KW-0131">Cell cycle</keyword>
<evidence type="ECO:0000256" key="5">
    <source>
        <dbReference type="ARBA" id="ARBA00022490"/>
    </source>
</evidence>
<keyword evidence="12" id="KW-0137">Centromere</keyword>
<evidence type="ECO:0000256" key="9">
    <source>
        <dbReference type="ARBA" id="ARBA00023203"/>
    </source>
</evidence>
<dbReference type="Gene3D" id="1.10.418.60">
    <property type="entry name" value="Ncd80 complex, Nuf2 subunit"/>
    <property type="match status" value="1"/>
</dbReference>
<evidence type="ECO:0000256" key="14">
    <source>
        <dbReference type="SAM" id="MobiDB-lite"/>
    </source>
</evidence>
<keyword evidence="5" id="KW-0963">Cytoplasm</keyword>
<keyword evidence="9" id="KW-0009">Actin-binding</keyword>
<dbReference type="Gene3D" id="3.30.1460.20">
    <property type="match status" value="1"/>
</dbReference>
<dbReference type="AlphaFoldDB" id="A0A3L6S6A6"/>
<keyword evidence="8 13" id="KW-0175">Coiled coil</keyword>
<evidence type="ECO:0000259" key="15">
    <source>
        <dbReference type="Pfam" id="PF03800"/>
    </source>
</evidence>
<evidence type="ECO:0000256" key="4">
    <source>
        <dbReference type="ARBA" id="ARBA00022454"/>
    </source>
</evidence>
<keyword evidence="10" id="KW-0206">Cytoskeleton</keyword>
<sequence length="811" mass="91853">MASTFSFPEMTPAQLAEGLHTFGIAPTANLRAEDIVIPQPDLLPGVLSLFLSTVVGDDPDDQLGFDLLQKLDNPELYMGSIGLRRIYRRARDVLESIHFGGLTFRDFLRPEPRRVVYILSAIVNYLHFRHEKLALLNPIVQEFSGVEERLTDARARIAELQKVKEDHAYKEQMDEPAVQQLQAEVNALKQKIQEYNTKQLALRSRAKAIDEKKEGILAKISQADFELMKHSQENSKLLSKIVQSPEKLQKNLEEKKGVRDELKTLEKMAMHKVQDKNNTLEMYTKVCEKLLKHLSKIDALHETSTAAKASEKEVKTLKAKISDQSLETKTLRIKAAEWQSKVHETEDRLKAKEKEKDQRIGENKQKMTALKSEVESELKCLADRERETEEKVAKAADLCSQVDAVDVAGRKKREEIFARFEQVCETADLYMDGIDRSVKEVDEARTEFDKLGSGHHFPDRWDPLVSRTLTCIHSWSRPVSPFPILPTGPRSRFPTAALTSRRPPPLSPRLHPSASAYSVPGRHTDPEALAAAPTMANTLRLYLTCIRNTLEAAMCLQNFPCQEVERHNKPEVELKTSPELLLNPVLVCRNEAEKCLIETSINSIRISMKVKQADELENILAKKFLRFLSMRAEAFQVLRRKPVQGYDISFLITNYHCEDMHKHKLIDFIVQFMEFRSLPLWCWRLPPASTVNTMFAGSSSASPSSTAEASLHALGIPARLHCLAERMPRADESSERRRGGGGAGERLRLLPSRAVCAAAASHYQVQLPVKYAAGRYKKRKYAAGFNRVFAGKAFRHNSQHVRGAPRPHALR</sequence>
<keyword evidence="17" id="KW-1185">Reference proteome</keyword>
<dbReference type="GO" id="GO:0031262">
    <property type="term" value="C:Ndc80 complex"/>
    <property type="evidence" value="ECO:0007669"/>
    <property type="project" value="InterPro"/>
</dbReference>
<evidence type="ECO:0000256" key="11">
    <source>
        <dbReference type="ARBA" id="ARBA00023306"/>
    </source>
</evidence>
<evidence type="ECO:0000256" key="10">
    <source>
        <dbReference type="ARBA" id="ARBA00023212"/>
    </source>
</evidence>
<gene>
    <name evidence="16" type="ORF">C2845_PM02G41630</name>
</gene>
<dbReference type="InterPro" id="IPR005549">
    <property type="entry name" value="Kinetochore_Nuf2_N"/>
</dbReference>
<name>A0A3L6S6A6_PANMI</name>
<keyword evidence="6" id="KW-0132">Cell division</keyword>
<dbReference type="GO" id="GO:0034314">
    <property type="term" value="P:Arp2/3 complex-mediated actin nucleation"/>
    <property type="evidence" value="ECO:0007669"/>
    <property type="project" value="InterPro"/>
</dbReference>
<dbReference type="Pfam" id="PF05856">
    <property type="entry name" value="ARPC4"/>
    <property type="match status" value="1"/>
</dbReference>
<keyword evidence="7" id="KW-0498">Mitosis</keyword>
<dbReference type="PANTHER" id="PTHR48441:SF1">
    <property type="entry name" value="NT-3"/>
    <property type="match status" value="1"/>
</dbReference>
<comment type="subcellular location">
    <subcellularLocation>
        <location evidence="2">Chromosome</location>
        <location evidence="2">Centromere</location>
    </subcellularLocation>
    <subcellularLocation>
        <location evidence="1">Cytoplasm</location>
        <location evidence="1">Cytoskeleton</location>
    </subcellularLocation>
</comment>
<proteinExistence type="inferred from homology"/>
<dbReference type="SUPFAM" id="SSF69645">
    <property type="entry name" value="Arp2/3 complex subunits"/>
    <property type="match status" value="1"/>
</dbReference>
<comment type="similarity">
    <text evidence="3">Belongs to the NUF2 family.</text>
</comment>
<dbReference type="InterPro" id="IPR038275">
    <property type="entry name" value="Nuf2_N_sf"/>
</dbReference>
<organism evidence="16 17">
    <name type="scientific">Panicum miliaceum</name>
    <name type="common">Proso millet</name>
    <name type="synonym">Broomcorn millet</name>
    <dbReference type="NCBI Taxonomy" id="4540"/>
    <lineage>
        <taxon>Eukaryota</taxon>
        <taxon>Viridiplantae</taxon>
        <taxon>Streptophyta</taxon>
        <taxon>Embryophyta</taxon>
        <taxon>Tracheophyta</taxon>
        <taxon>Spermatophyta</taxon>
        <taxon>Magnoliopsida</taxon>
        <taxon>Liliopsida</taxon>
        <taxon>Poales</taxon>
        <taxon>Poaceae</taxon>
        <taxon>PACMAD clade</taxon>
        <taxon>Panicoideae</taxon>
        <taxon>Panicodae</taxon>
        <taxon>Paniceae</taxon>
        <taxon>Panicinae</taxon>
        <taxon>Panicum</taxon>
        <taxon>Panicum sect. Panicum</taxon>
    </lineage>
</organism>
<dbReference type="Pfam" id="PF03800">
    <property type="entry name" value="Nuf2"/>
    <property type="match status" value="1"/>
</dbReference>
<evidence type="ECO:0000313" key="16">
    <source>
        <dbReference type="EMBL" id="RLN16505.1"/>
    </source>
</evidence>
<feature type="coiled-coil region" evidence="13">
    <location>
        <begin position="143"/>
        <end position="205"/>
    </location>
</feature>
<evidence type="ECO:0000256" key="3">
    <source>
        <dbReference type="ARBA" id="ARBA00005498"/>
    </source>
</evidence>
<evidence type="ECO:0000256" key="1">
    <source>
        <dbReference type="ARBA" id="ARBA00004245"/>
    </source>
</evidence>
<evidence type="ECO:0000313" key="17">
    <source>
        <dbReference type="Proteomes" id="UP000275267"/>
    </source>
</evidence>
<evidence type="ECO:0000256" key="12">
    <source>
        <dbReference type="ARBA" id="ARBA00023328"/>
    </source>
</evidence>
<dbReference type="GO" id="GO:0003779">
    <property type="term" value="F:actin binding"/>
    <property type="evidence" value="ECO:0007669"/>
    <property type="project" value="UniProtKB-KW"/>
</dbReference>
<dbReference type="EMBL" id="PQIB02000005">
    <property type="protein sequence ID" value="RLN16505.1"/>
    <property type="molecule type" value="Genomic_DNA"/>
</dbReference>
<dbReference type="PANTHER" id="PTHR48441">
    <property type="match status" value="1"/>
</dbReference>
<dbReference type="Proteomes" id="UP000275267">
    <property type="component" value="Unassembled WGS sequence"/>
</dbReference>
<comment type="caution">
    <text evidence="16">The sequence shown here is derived from an EMBL/GenBank/DDBJ whole genome shotgun (WGS) entry which is preliminary data.</text>
</comment>